<dbReference type="PROSITE" id="PS50949">
    <property type="entry name" value="HTH_GNTR"/>
    <property type="match status" value="1"/>
</dbReference>
<dbReference type="InterPro" id="IPR050679">
    <property type="entry name" value="Bact_HTH_transcr_reg"/>
</dbReference>
<dbReference type="AlphaFoldDB" id="A0A839ZA72"/>
<dbReference type="PANTHER" id="PTHR44846">
    <property type="entry name" value="MANNOSYL-D-GLYCERATE TRANSPORT/METABOLISM SYSTEM REPRESSOR MNGR-RELATED"/>
    <property type="match status" value="1"/>
</dbReference>
<dbReference type="Proteomes" id="UP000533469">
    <property type="component" value="Unassembled WGS sequence"/>
</dbReference>
<keyword evidence="6" id="KW-1185">Reference proteome</keyword>
<dbReference type="InterPro" id="IPR036390">
    <property type="entry name" value="WH_DNA-bd_sf"/>
</dbReference>
<dbReference type="Gene3D" id="3.40.1410.10">
    <property type="entry name" value="Chorismate lyase-like"/>
    <property type="match status" value="1"/>
</dbReference>
<evidence type="ECO:0000313" key="6">
    <source>
        <dbReference type="Proteomes" id="UP000533469"/>
    </source>
</evidence>
<dbReference type="Gene3D" id="1.10.10.10">
    <property type="entry name" value="Winged helix-like DNA-binding domain superfamily/Winged helix DNA-binding domain"/>
    <property type="match status" value="1"/>
</dbReference>
<comment type="caution">
    <text evidence="5">The sequence shown here is derived from an EMBL/GenBank/DDBJ whole genome shotgun (WGS) entry which is preliminary data.</text>
</comment>
<name>A0A839ZA72_9HYPH</name>
<dbReference type="InterPro" id="IPR011663">
    <property type="entry name" value="UTRA"/>
</dbReference>
<evidence type="ECO:0000256" key="2">
    <source>
        <dbReference type="ARBA" id="ARBA00023125"/>
    </source>
</evidence>
<dbReference type="InterPro" id="IPR036388">
    <property type="entry name" value="WH-like_DNA-bd_sf"/>
</dbReference>
<evidence type="ECO:0000313" key="5">
    <source>
        <dbReference type="EMBL" id="MBB3771617.1"/>
    </source>
</evidence>
<dbReference type="GO" id="GO:0003700">
    <property type="term" value="F:DNA-binding transcription factor activity"/>
    <property type="evidence" value="ECO:0007669"/>
    <property type="project" value="InterPro"/>
</dbReference>
<dbReference type="GO" id="GO:0003677">
    <property type="term" value="F:DNA binding"/>
    <property type="evidence" value="ECO:0007669"/>
    <property type="project" value="UniProtKB-KW"/>
</dbReference>
<gene>
    <name evidence="5" type="ORF">FHS55_002216</name>
</gene>
<dbReference type="SUPFAM" id="SSF46785">
    <property type="entry name" value="Winged helix' DNA-binding domain"/>
    <property type="match status" value="1"/>
</dbReference>
<dbReference type="SMART" id="SM00866">
    <property type="entry name" value="UTRA"/>
    <property type="match status" value="1"/>
</dbReference>
<dbReference type="SMART" id="SM00345">
    <property type="entry name" value="HTH_GNTR"/>
    <property type="match status" value="1"/>
</dbReference>
<dbReference type="InterPro" id="IPR028978">
    <property type="entry name" value="Chorismate_lyase_/UTRA_dom_sf"/>
</dbReference>
<dbReference type="Pfam" id="PF00392">
    <property type="entry name" value="GntR"/>
    <property type="match status" value="1"/>
</dbReference>
<evidence type="ECO:0000259" key="4">
    <source>
        <dbReference type="PROSITE" id="PS50949"/>
    </source>
</evidence>
<evidence type="ECO:0000256" key="1">
    <source>
        <dbReference type="ARBA" id="ARBA00023015"/>
    </source>
</evidence>
<proteinExistence type="predicted"/>
<dbReference type="PANTHER" id="PTHR44846:SF1">
    <property type="entry name" value="MANNOSYL-D-GLYCERATE TRANSPORT_METABOLISM SYSTEM REPRESSOR MNGR-RELATED"/>
    <property type="match status" value="1"/>
</dbReference>
<dbReference type="InterPro" id="IPR000524">
    <property type="entry name" value="Tscrpt_reg_HTH_GntR"/>
</dbReference>
<accession>A0A839ZA72</accession>
<reference evidence="5 6" key="1">
    <citation type="submission" date="2020-08" db="EMBL/GenBank/DDBJ databases">
        <title>Genomic Encyclopedia of Type Strains, Phase IV (KMG-IV): sequencing the most valuable type-strain genomes for metagenomic binning, comparative biology and taxonomic classification.</title>
        <authorList>
            <person name="Goeker M."/>
        </authorList>
    </citation>
    <scope>NUCLEOTIDE SEQUENCE [LARGE SCALE GENOMIC DNA]</scope>
    <source>
        <strain evidence="5 6">DSM 5895</strain>
    </source>
</reference>
<dbReference type="EMBL" id="JACICD010000003">
    <property type="protein sequence ID" value="MBB3771617.1"/>
    <property type="molecule type" value="Genomic_DNA"/>
</dbReference>
<feature type="domain" description="HTH gntR-type" evidence="4">
    <location>
        <begin position="10"/>
        <end position="78"/>
    </location>
</feature>
<keyword evidence="1" id="KW-0805">Transcription regulation</keyword>
<protein>
    <submittedName>
        <fullName evidence="5">GntR family transcriptional regulator</fullName>
    </submittedName>
</protein>
<organism evidence="5 6">
    <name type="scientific">Ancylobacter tetraedralis</name>
    <dbReference type="NCBI Taxonomy" id="217068"/>
    <lineage>
        <taxon>Bacteria</taxon>
        <taxon>Pseudomonadati</taxon>
        <taxon>Pseudomonadota</taxon>
        <taxon>Alphaproteobacteria</taxon>
        <taxon>Hyphomicrobiales</taxon>
        <taxon>Xanthobacteraceae</taxon>
        <taxon>Ancylobacter</taxon>
    </lineage>
</organism>
<dbReference type="RefSeq" id="WP_183189765.1">
    <property type="nucleotide sequence ID" value="NZ_JACICD010000003.1"/>
</dbReference>
<dbReference type="CDD" id="cd07377">
    <property type="entry name" value="WHTH_GntR"/>
    <property type="match status" value="1"/>
</dbReference>
<dbReference type="PRINTS" id="PR00035">
    <property type="entry name" value="HTHGNTR"/>
</dbReference>
<dbReference type="GO" id="GO:0045892">
    <property type="term" value="P:negative regulation of DNA-templated transcription"/>
    <property type="evidence" value="ECO:0007669"/>
    <property type="project" value="TreeGrafter"/>
</dbReference>
<keyword evidence="3" id="KW-0804">Transcription</keyword>
<dbReference type="Pfam" id="PF07702">
    <property type="entry name" value="UTRA"/>
    <property type="match status" value="1"/>
</dbReference>
<keyword evidence="2" id="KW-0238">DNA-binding</keyword>
<sequence length="249" mass="27477">MRSIDRQSPEPYYLQLVRLVEEDIDAGKYAVGDRLPAETELCRHFDLARSTVRETLRNLQEKGRIKMVPRRGAFVVDPLEAGWSLQVADGFFEAEVDHHRRDVKTQVVKAGLSALPVAAAEALGLPAGATGYRLKRLRYLDGQIALLSINYLVPDVAPILDGSEVLTGKASLNRTLRDGGFSVFGARRSVEAQAATAELAKYLQVPVGAPLLLVTSVSWGRDEKPFDFYTSWVRSDIVKVTIEARAPTD</sequence>
<dbReference type="SUPFAM" id="SSF64288">
    <property type="entry name" value="Chorismate lyase-like"/>
    <property type="match status" value="1"/>
</dbReference>
<evidence type="ECO:0000256" key="3">
    <source>
        <dbReference type="ARBA" id="ARBA00023163"/>
    </source>
</evidence>